<accession>A0AAD9WX59</accession>
<dbReference type="GO" id="GO:0003755">
    <property type="term" value="F:peptidyl-prolyl cis-trans isomerase activity"/>
    <property type="evidence" value="ECO:0007669"/>
    <property type="project" value="TreeGrafter"/>
</dbReference>
<name>A0AAD9WX59_9ROSI</name>
<dbReference type="Gene3D" id="2.40.100.10">
    <property type="entry name" value="Cyclophilin-like"/>
    <property type="match status" value="1"/>
</dbReference>
<protein>
    <submittedName>
        <fullName evidence="2">Uncharacterized protein</fullName>
    </submittedName>
</protein>
<dbReference type="GO" id="GO:0005737">
    <property type="term" value="C:cytoplasm"/>
    <property type="evidence" value="ECO:0007669"/>
    <property type="project" value="TreeGrafter"/>
</dbReference>
<sequence>MFRQQTCPQEKSETSLEKVEAHVSVQPCTDEQPVHAAINVDEYPSPAVHGMVLPNPTLTMIYMDHPDPNVCYKNNDKKEVVIGQVSIEQLNNVLTGKTEDIKRGDFNELVKSMKWLTNMAHVELKWKGVKHLLDDERALCTGEKGMSTVGKPFHYKGSTFHFVVLEYMVRGRDITYRNGTGYENFLKKHLGLGKTST</sequence>
<dbReference type="EMBL" id="JANJYI010000006">
    <property type="protein sequence ID" value="KAK2645360.1"/>
    <property type="molecule type" value="Genomic_DNA"/>
</dbReference>
<dbReference type="GO" id="GO:0016018">
    <property type="term" value="F:cyclosporin A binding"/>
    <property type="evidence" value="ECO:0007669"/>
    <property type="project" value="TreeGrafter"/>
</dbReference>
<comment type="similarity">
    <text evidence="1">Belongs to the cyclophilin-type PPIase family.</text>
</comment>
<evidence type="ECO:0000313" key="2">
    <source>
        <dbReference type="EMBL" id="KAK2645360.1"/>
    </source>
</evidence>
<gene>
    <name evidence="2" type="ORF">Ddye_020555</name>
</gene>
<reference evidence="2" key="1">
    <citation type="journal article" date="2023" name="Plant J.">
        <title>Genome sequences and population genomics provide insights into the demographic history, inbreeding, and mutation load of two 'living fossil' tree species of Dipteronia.</title>
        <authorList>
            <person name="Feng Y."/>
            <person name="Comes H.P."/>
            <person name="Chen J."/>
            <person name="Zhu S."/>
            <person name="Lu R."/>
            <person name="Zhang X."/>
            <person name="Li P."/>
            <person name="Qiu J."/>
            <person name="Olsen K.M."/>
            <person name="Qiu Y."/>
        </authorList>
    </citation>
    <scope>NUCLEOTIDE SEQUENCE</scope>
    <source>
        <strain evidence="2">KIB01</strain>
    </source>
</reference>
<dbReference type="InterPro" id="IPR029000">
    <property type="entry name" value="Cyclophilin-like_dom_sf"/>
</dbReference>
<comment type="caution">
    <text evidence="2">The sequence shown here is derived from an EMBL/GenBank/DDBJ whole genome shotgun (WGS) entry which is preliminary data.</text>
</comment>
<evidence type="ECO:0000256" key="1">
    <source>
        <dbReference type="ARBA" id="ARBA00007365"/>
    </source>
</evidence>
<dbReference type="SUPFAM" id="SSF50891">
    <property type="entry name" value="Cyclophilin-like"/>
    <property type="match status" value="1"/>
</dbReference>
<dbReference type="Proteomes" id="UP001280121">
    <property type="component" value="Unassembled WGS sequence"/>
</dbReference>
<dbReference type="PANTHER" id="PTHR11071">
    <property type="entry name" value="PEPTIDYL-PROLYL CIS-TRANS ISOMERASE"/>
    <property type="match status" value="1"/>
</dbReference>
<dbReference type="PANTHER" id="PTHR11071:SF561">
    <property type="entry name" value="PEPTIDYL-PROLYL CIS-TRANS ISOMERASE D-RELATED"/>
    <property type="match status" value="1"/>
</dbReference>
<evidence type="ECO:0000313" key="3">
    <source>
        <dbReference type="Proteomes" id="UP001280121"/>
    </source>
</evidence>
<dbReference type="GO" id="GO:0006457">
    <property type="term" value="P:protein folding"/>
    <property type="evidence" value="ECO:0007669"/>
    <property type="project" value="TreeGrafter"/>
</dbReference>
<keyword evidence="3" id="KW-1185">Reference proteome</keyword>
<dbReference type="AlphaFoldDB" id="A0AAD9WX59"/>
<organism evidence="2 3">
    <name type="scientific">Dipteronia dyeriana</name>
    <dbReference type="NCBI Taxonomy" id="168575"/>
    <lineage>
        <taxon>Eukaryota</taxon>
        <taxon>Viridiplantae</taxon>
        <taxon>Streptophyta</taxon>
        <taxon>Embryophyta</taxon>
        <taxon>Tracheophyta</taxon>
        <taxon>Spermatophyta</taxon>
        <taxon>Magnoliopsida</taxon>
        <taxon>eudicotyledons</taxon>
        <taxon>Gunneridae</taxon>
        <taxon>Pentapetalae</taxon>
        <taxon>rosids</taxon>
        <taxon>malvids</taxon>
        <taxon>Sapindales</taxon>
        <taxon>Sapindaceae</taxon>
        <taxon>Hippocastanoideae</taxon>
        <taxon>Acereae</taxon>
        <taxon>Dipteronia</taxon>
    </lineage>
</organism>
<proteinExistence type="inferred from homology"/>